<keyword evidence="3" id="KW-1185">Reference proteome</keyword>
<feature type="domain" description="F-box" evidence="1">
    <location>
        <begin position="67"/>
        <end position="124"/>
    </location>
</feature>
<dbReference type="EMBL" id="KV448575">
    <property type="protein sequence ID" value="OAX34721.1"/>
    <property type="molecule type" value="Genomic_DNA"/>
</dbReference>
<dbReference type="Pfam" id="PF12937">
    <property type="entry name" value="F-box-like"/>
    <property type="match status" value="1"/>
</dbReference>
<dbReference type="Gene3D" id="1.20.1280.50">
    <property type="match status" value="1"/>
</dbReference>
<dbReference type="InParanoid" id="A0A1B7MQ78"/>
<evidence type="ECO:0000313" key="2">
    <source>
        <dbReference type="EMBL" id="OAX34721.1"/>
    </source>
</evidence>
<reference evidence="2 3" key="1">
    <citation type="submission" date="2016-06" db="EMBL/GenBank/DDBJ databases">
        <title>Comparative genomics of the ectomycorrhizal sister species Rhizopogon vinicolor and Rhizopogon vesiculosus (Basidiomycota: Boletales) reveals a divergence of the mating type B locus.</title>
        <authorList>
            <consortium name="DOE Joint Genome Institute"/>
            <person name="Mujic A.B."/>
            <person name="Kuo A."/>
            <person name="Tritt A."/>
            <person name="Lipzen A."/>
            <person name="Chen C."/>
            <person name="Johnson J."/>
            <person name="Sharma A."/>
            <person name="Barry K."/>
            <person name="Grigoriev I.V."/>
            <person name="Spatafora J.W."/>
        </authorList>
    </citation>
    <scope>NUCLEOTIDE SEQUENCE [LARGE SCALE GENOMIC DNA]</scope>
    <source>
        <strain evidence="2 3">AM-OR11-026</strain>
    </source>
</reference>
<dbReference type="SUPFAM" id="SSF81383">
    <property type="entry name" value="F-box domain"/>
    <property type="match status" value="1"/>
</dbReference>
<evidence type="ECO:0000313" key="3">
    <source>
        <dbReference type="Proteomes" id="UP000092154"/>
    </source>
</evidence>
<dbReference type="PROSITE" id="PS50181">
    <property type="entry name" value="FBOX"/>
    <property type="match status" value="1"/>
</dbReference>
<name>A0A1B7MQ78_9AGAM</name>
<dbReference type="AlphaFoldDB" id="A0A1B7MQ78"/>
<gene>
    <name evidence="2" type="ORF">K503DRAFT_424278</name>
</gene>
<organism evidence="2 3">
    <name type="scientific">Rhizopogon vinicolor AM-OR11-026</name>
    <dbReference type="NCBI Taxonomy" id="1314800"/>
    <lineage>
        <taxon>Eukaryota</taxon>
        <taxon>Fungi</taxon>
        <taxon>Dikarya</taxon>
        <taxon>Basidiomycota</taxon>
        <taxon>Agaricomycotina</taxon>
        <taxon>Agaricomycetes</taxon>
        <taxon>Agaricomycetidae</taxon>
        <taxon>Boletales</taxon>
        <taxon>Suillineae</taxon>
        <taxon>Rhizopogonaceae</taxon>
        <taxon>Rhizopogon</taxon>
    </lineage>
</organism>
<protein>
    <recommendedName>
        <fullName evidence="1">F-box domain-containing protein</fullName>
    </recommendedName>
</protein>
<dbReference type="InterPro" id="IPR036047">
    <property type="entry name" value="F-box-like_dom_sf"/>
</dbReference>
<accession>A0A1B7MQ78</accession>
<sequence length="195" mass="22342">MSSVVDSTCEIREAQLALQRDGEELEHVEFTINSLYAEIEVIPKGNCLLQEKRHAVQSRIFTNSARISPVRSLPTEILQRIFKVCLPDDRYVTPDIRSVPLLLCQICRRWREVAEASSELWSSIAVYDLSDKGSYTAMVTRWLVASHHRPLAVSLSCRDAIIFHEFPLAPVLRWWSHTQHFITFVYTATISGLLD</sequence>
<evidence type="ECO:0000259" key="1">
    <source>
        <dbReference type="PROSITE" id="PS50181"/>
    </source>
</evidence>
<dbReference type="STRING" id="1314800.A0A1B7MQ78"/>
<dbReference type="OrthoDB" id="2690274at2759"/>
<proteinExistence type="predicted"/>
<dbReference type="Proteomes" id="UP000092154">
    <property type="component" value="Unassembled WGS sequence"/>
</dbReference>
<dbReference type="InterPro" id="IPR001810">
    <property type="entry name" value="F-box_dom"/>
</dbReference>